<evidence type="ECO:0000259" key="11">
    <source>
        <dbReference type="PROSITE" id="PS50989"/>
    </source>
</evidence>
<accession>F8L7E7</accession>
<keyword evidence="6 10" id="KW-0067">ATP-binding</keyword>
<evidence type="ECO:0000256" key="6">
    <source>
        <dbReference type="ARBA" id="ARBA00022840"/>
    </source>
</evidence>
<evidence type="ECO:0000256" key="7">
    <source>
        <dbReference type="ARBA" id="ARBA00023098"/>
    </source>
</evidence>
<dbReference type="GO" id="GO:0009317">
    <property type="term" value="C:acetyl-CoA carboxylase complex"/>
    <property type="evidence" value="ECO:0007669"/>
    <property type="project" value="InterPro"/>
</dbReference>
<evidence type="ECO:0000256" key="9">
    <source>
        <dbReference type="ARBA" id="ARBA00049152"/>
    </source>
</evidence>
<keyword evidence="8 10" id="KW-0275">Fatty acid biosynthesis</keyword>
<dbReference type="InterPro" id="IPR011763">
    <property type="entry name" value="COA_CT_C"/>
</dbReference>
<dbReference type="EC" id="2.1.3.15" evidence="10"/>
<evidence type="ECO:0000256" key="4">
    <source>
        <dbReference type="ARBA" id="ARBA00022741"/>
    </source>
</evidence>
<feature type="domain" description="CoA carboxyltransferase C-terminal" evidence="11">
    <location>
        <begin position="39"/>
        <end position="293"/>
    </location>
</feature>
<dbReference type="GO" id="GO:0006633">
    <property type="term" value="P:fatty acid biosynthetic process"/>
    <property type="evidence" value="ECO:0007669"/>
    <property type="project" value="UniProtKB-KW"/>
</dbReference>
<dbReference type="UniPathway" id="UPA00655">
    <property type="reaction ID" value="UER00711"/>
</dbReference>
<dbReference type="SUPFAM" id="SSF52096">
    <property type="entry name" value="ClpP/crotonase"/>
    <property type="match status" value="1"/>
</dbReference>
<protein>
    <recommendedName>
        <fullName evidence="10">Acetyl-coenzyme A carboxylase carboxyl transferase subunit alpha</fullName>
        <shortName evidence="10">ACCase subunit alpha</shortName>
        <shortName evidence="10">Acetyl-CoA carboxylase carboxyltransferase subunit alpha</shortName>
        <ecNumber evidence="10">2.1.3.15</ecNumber>
    </recommendedName>
</protein>
<keyword evidence="2 10" id="KW-0444">Lipid biosynthesis</keyword>
<comment type="subcellular location">
    <subcellularLocation>
        <location evidence="10">Cytoplasm</location>
    </subcellularLocation>
</comment>
<evidence type="ECO:0000256" key="10">
    <source>
        <dbReference type="HAMAP-Rule" id="MF_00823"/>
    </source>
</evidence>
<evidence type="ECO:0000256" key="8">
    <source>
        <dbReference type="ARBA" id="ARBA00023160"/>
    </source>
</evidence>
<dbReference type="EMBL" id="FR872582">
    <property type="protein sequence ID" value="CCB88678.1"/>
    <property type="molecule type" value="Genomic_DNA"/>
</dbReference>
<keyword evidence="12" id="KW-0436">Ligase</keyword>
<dbReference type="HAMAP" id="MF_00823">
    <property type="entry name" value="AcetylCoA_CT_alpha"/>
    <property type="match status" value="1"/>
</dbReference>
<dbReference type="GO" id="GO:0005524">
    <property type="term" value="F:ATP binding"/>
    <property type="evidence" value="ECO:0007669"/>
    <property type="project" value="UniProtKB-KW"/>
</dbReference>
<gene>
    <name evidence="10 12" type="primary">accA</name>
    <name evidence="12" type="ordered locus">SNE_A08010</name>
</gene>
<dbReference type="PANTHER" id="PTHR42853:SF3">
    <property type="entry name" value="ACETYL-COENZYME A CARBOXYLASE CARBOXYL TRANSFERASE SUBUNIT ALPHA, CHLOROPLASTIC"/>
    <property type="match status" value="1"/>
</dbReference>
<comment type="function">
    <text evidence="10">Component of the acetyl coenzyme A carboxylase (ACC) complex. First, biotin carboxylase catalyzes the carboxylation of biotin on its carrier protein (BCCP) and then the CO(2) group is transferred by the carboxyltransferase to acetyl-CoA to form malonyl-CoA.</text>
</comment>
<dbReference type="GO" id="GO:0016743">
    <property type="term" value="F:carboxyl- or carbamoyltransferase activity"/>
    <property type="evidence" value="ECO:0007669"/>
    <property type="project" value="UniProtKB-UniRule"/>
</dbReference>
<dbReference type="PRINTS" id="PR01069">
    <property type="entry name" value="ACCCTRFRASEA"/>
</dbReference>
<comment type="similarity">
    <text evidence="10">Belongs to the AccA family.</text>
</comment>
<dbReference type="Gene3D" id="3.90.226.10">
    <property type="entry name" value="2-enoyl-CoA Hydratase, Chain A, domain 1"/>
    <property type="match status" value="1"/>
</dbReference>
<evidence type="ECO:0000256" key="5">
    <source>
        <dbReference type="ARBA" id="ARBA00022832"/>
    </source>
</evidence>
<keyword evidence="7 10" id="KW-0443">Lipid metabolism</keyword>
<dbReference type="KEGG" id="sng:SNE_A08010"/>
<dbReference type="STRING" id="331113.SNE_A08010"/>
<sequence length="323" mass="36552">MKNTMLDHEKQIRDYERTIAQLKEQNKVNGIWTDEEIVKLENKLEKLKHQVYSHLTPWERVMICRHAQRPRSVDYIKNLCESFTEIFGDRLFRDDHSIVTGLAMIGGKKFVIIAQEKGCDTDSRLFRNFGMPHPEGYRKALRAMKLAEKFHLPVLSFLDTPGAYPGLTAEERGQGVAIATNLLEMARLKTPVIIVLIGEGCSGGALGMGVGDIVGMLEHAYYSVISPEGCASILWHDAAKNEIAAEALRMHAEDLLEFGVIDKIIEEPQGGAHHNPKVVYENVKKFILKERERLTKIPLDELLESRYQKFRKLGAISIAETSQ</sequence>
<keyword evidence="13" id="KW-1185">Reference proteome</keyword>
<proteinExistence type="inferred from homology"/>
<keyword evidence="3 10" id="KW-0808">Transferase</keyword>
<dbReference type="PANTHER" id="PTHR42853">
    <property type="entry name" value="ACETYL-COENZYME A CARBOXYLASE CARBOXYL TRANSFERASE SUBUNIT ALPHA"/>
    <property type="match status" value="1"/>
</dbReference>
<dbReference type="GO" id="GO:0003989">
    <property type="term" value="F:acetyl-CoA carboxylase activity"/>
    <property type="evidence" value="ECO:0007669"/>
    <property type="project" value="InterPro"/>
</dbReference>
<dbReference type="HOGENOM" id="CLU_015486_0_2_0"/>
<dbReference type="Pfam" id="PF03255">
    <property type="entry name" value="ACCA"/>
    <property type="match status" value="1"/>
</dbReference>
<name>F8L7E7_SIMNZ</name>
<dbReference type="NCBIfam" id="TIGR00513">
    <property type="entry name" value="accA"/>
    <property type="match status" value="1"/>
</dbReference>
<evidence type="ECO:0000256" key="1">
    <source>
        <dbReference type="ARBA" id="ARBA00004956"/>
    </source>
</evidence>
<keyword evidence="5 10" id="KW-0276">Fatty acid metabolism</keyword>
<dbReference type="Proteomes" id="UP000000496">
    <property type="component" value="Chromosome gsn.131"/>
</dbReference>
<keyword evidence="4 10" id="KW-0547">Nucleotide-binding</keyword>
<evidence type="ECO:0000313" key="12">
    <source>
        <dbReference type="EMBL" id="CCB88678.1"/>
    </source>
</evidence>
<dbReference type="NCBIfam" id="NF041504">
    <property type="entry name" value="AccA_sub"/>
    <property type="match status" value="1"/>
</dbReference>
<dbReference type="eggNOG" id="COG0825">
    <property type="taxonomic scope" value="Bacteria"/>
</dbReference>
<evidence type="ECO:0000256" key="3">
    <source>
        <dbReference type="ARBA" id="ARBA00022679"/>
    </source>
</evidence>
<evidence type="ECO:0000313" key="13">
    <source>
        <dbReference type="Proteomes" id="UP000000496"/>
    </source>
</evidence>
<dbReference type="NCBIfam" id="NF004344">
    <property type="entry name" value="PRK05724.1"/>
    <property type="match status" value="1"/>
</dbReference>
<evidence type="ECO:0000256" key="2">
    <source>
        <dbReference type="ARBA" id="ARBA00022516"/>
    </source>
</evidence>
<dbReference type="PROSITE" id="PS50989">
    <property type="entry name" value="COA_CT_CTER"/>
    <property type="match status" value="1"/>
</dbReference>
<comment type="subunit">
    <text evidence="10">Acetyl-CoA carboxylase is a heterohexamer composed of biotin carboxyl carrier protein (AccB), biotin carboxylase (AccC) and two subunits each of ACCase subunit alpha (AccA) and ACCase subunit beta (AccD).</text>
</comment>
<comment type="pathway">
    <text evidence="1 10">Lipid metabolism; malonyl-CoA biosynthesis; malonyl-CoA from acetyl-CoA: step 1/1.</text>
</comment>
<organism evidence="12 13">
    <name type="scientific">Simkania negevensis (strain ATCC VR-1471 / DSM 27360 / Z)</name>
    <dbReference type="NCBI Taxonomy" id="331113"/>
    <lineage>
        <taxon>Bacteria</taxon>
        <taxon>Pseudomonadati</taxon>
        <taxon>Chlamydiota</taxon>
        <taxon>Chlamydiia</taxon>
        <taxon>Parachlamydiales</taxon>
        <taxon>Simkaniaceae</taxon>
        <taxon>Simkania</taxon>
    </lineage>
</organism>
<comment type="catalytic activity">
    <reaction evidence="9 10">
        <text>N(6)-carboxybiotinyl-L-lysyl-[protein] + acetyl-CoA = N(6)-biotinyl-L-lysyl-[protein] + malonyl-CoA</text>
        <dbReference type="Rhea" id="RHEA:54728"/>
        <dbReference type="Rhea" id="RHEA-COMP:10505"/>
        <dbReference type="Rhea" id="RHEA-COMP:10506"/>
        <dbReference type="ChEBI" id="CHEBI:57288"/>
        <dbReference type="ChEBI" id="CHEBI:57384"/>
        <dbReference type="ChEBI" id="CHEBI:83144"/>
        <dbReference type="ChEBI" id="CHEBI:83145"/>
        <dbReference type="EC" id="2.1.3.15"/>
    </reaction>
</comment>
<dbReference type="RefSeq" id="WP_013943145.1">
    <property type="nucleotide sequence ID" value="NC_015713.1"/>
</dbReference>
<dbReference type="InterPro" id="IPR001095">
    <property type="entry name" value="Acetyl_CoA_COase_a_su"/>
</dbReference>
<keyword evidence="10" id="KW-0963">Cytoplasm</keyword>
<reference evidence="12 13" key="1">
    <citation type="journal article" date="2011" name="Mol. Biol. Evol.">
        <title>Unity in variety--the pan-genome of the Chlamydiae.</title>
        <authorList>
            <person name="Collingro A."/>
            <person name="Tischler P."/>
            <person name="Weinmaier T."/>
            <person name="Penz T."/>
            <person name="Heinz E."/>
            <person name="Brunham R.C."/>
            <person name="Read T.D."/>
            <person name="Bavoil P.M."/>
            <person name="Sachse K."/>
            <person name="Kahane S."/>
            <person name="Friedman M.G."/>
            <person name="Rattei T."/>
            <person name="Myers G.S."/>
            <person name="Horn M."/>
        </authorList>
    </citation>
    <scope>NUCLEOTIDE SEQUENCE [LARGE SCALE GENOMIC DNA]</scope>
    <source>
        <strain evidence="13">ATCC VR-1471 / Z</strain>
    </source>
</reference>
<dbReference type="GO" id="GO:2001295">
    <property type="term" value="P:malonyl-CoA biosynthetic process"/>
    <property type="evidence" value="ECO:0007669"/>
    <property type="project" value="UniProtKB-UniRule"/>
</dbReference>
<dbReference type="AlphaFoldDB" id="F8L7E7"/>
<dbReference type="InterPro" id="IPR029045">
    <property type="entry name" value="ClpP/crotonase-like_dom_sf"/>
</dbReference>